<name>A6DFW8_9BACT</name>
<gene>
    <name evidence="7" type="primary">trmH</name>
    <name evidence="9" type="ORF">LNTAR_18148</name>
</gene>
<keyword evidence="5 7" id="KW-0819">tRNA processing</keyword>
<keyword evidence="2 7" id="KW-0489">Methyltransferase</keyword>
<evidence type="ECO:0000256" key="5">
    <source>
        <dbReference type="ARBA" id="ARBA00022694"/>
    </source>
</evidence>
<dbReference type="Gene3D" id="3.40.1280.10">
    <property type="match status" value="1"/>
</dbReference>
<evidence type="ECO:0000259" key="8">
    <source>
        <dbReference type="Pfam" id="PF00588"/>
    </source>
</evidence>
<dbReference type="GO" id="GO:0000049">
    <property type="term" value="F:tRNA binding"/>
    <property type="evidence" value="ECO:0007669"/>
    <property type="project" value="UniProtKB-UniRule"/>
</dbReference>
<evidence type="ECO:0000313" key="9">
    <source>
        <dbReference type="EMBL" id="EDM29698.1"/>
    </source>
</evidence>
<dbReference type="Proteomes" id="UP000004947">
    <property type="component" value="Unassembled WGS sequence"/>
</dbReference>
<dbReference type="InterPro" id="IPR029026">
    <property type="entry name" value="tRNA_m1G_MTases_N"/>
</dbReference>
<evidence type="ECO:0000256" key="2">
    <source>
        <dbReference type="ARBA" id="ARBA00022603"/>
    </source>
</evidence>
<keyword evidence="10" id="KW-1185">Reference proteome</keyword>
<feature type="domain" description="tRNA/rRNA methyltransferase SpoU type" evidence="8">
    <location>
        <begin position="43"/>
        <end position="186"/>
    </location>
</feature>
<feature type="binding site" evidence="7">
    <location>
        <position position="124"/>
    </location>
    <ligand>
        <name>S-adenosyl-L-methionine</name>
        <dbReference type="ChEBI" id="CHEBI:59789"/>
    </ligand>
</feature>
<dbReference type="SUPFAM" id="SSF75217">
    <property type="entry name" value="alpha/beta knot"/>
    <property type="match status" value="1"/>
</dbReference>
<dbReference type="PANTHER" id="PTHR43453">
    <property type="entry name" value="RRNA METHYLASE-LIKE"/>
    <property type="match status" value="1"/>
</dbReference>
<evidence type="ECO:0000256" key="1">
    <source>
        <dbReference type="ARBA" id="ARBA00022555"/>
    </source>
</evidence>
<dbReference type="eggNOG" id="COG0566">
    <property type="taxonomic scope" value="Bacteria"/>
</dbReference>
<accession>A6DFW8</accession>
<dbReference type="STRING" id="313628.LNTAR_18148"/>
<comment type="caution">
    <text evidence="7">Lacks conserved residue(s) required for the propagation of feature annotation.</text>
</comment>
<dbReference type="HAMAP" id="MF_02060">
    <property type="entry name" value="tRNA_methyltr_TrmH"/>
    <property type="match status" value="1"/>
</dbReference>
<dbReference type="OrthoDB" id="9794400at2"/>
<dbReference type="GO" id="GO:0141100">
    <property type="term" value="F:tRNA (guanine(18)-2'-O)-methyltransferase activity"/>
    <property type="evidence" value="ECO:0007669"/>
    <property type="project" value="UniProtKB-UniRule"/>
</dbReference>
<keyword evidence="6 7" id="KW-0694">RNA-binding</keyword>
<comment type="catalytic activity">
    <reaction evidence="7">
        <text>guanosine(18) in tRNA + S-adenosyl-L-methionine = 2'-O-methylguanosine(18) in tRNA + S-adenosyl-L-homocysteine + H(+)</text>
        <dbReference type="Rhea" id="RHEA:20077"/>
        <dbReference type="Rhea" id="RHEA-COMP:10190"/>
        <dbReference type="Rhea" id="RHEA-COMP:10192"/>
        <dbReference type="ChEBI" id="CHEBI:15378"/>
        <dbReference type="ChEBI" id="CHEBI:57856"/>
        <dbReference type="ChEBI" id="CHEBI:59789"/>
        <dbReference type="ChEBI" id="CHEBI:74269"/>
        <dbReference type="ChEBI" id="CHEBI:74445"/>
        <dbReference type="EC" id="2.1.1.34"/>
    </reaction>
</comment>
<dbReference type="EC" id="2.1.1.34" evidence="7"/>
<dbReference type="Pfam" id="PF00588">
    <property type="entry name" value="SpoU_methylase"/>
    <property type="match status" value="1"/>
</dbReference>
<evidence type="ECO:0000256" key="6">
    <source>
        <dbReference type="ARBA" id="ARBA00022884"/>
    </source>
</evidence>
<evidence type="ECO:0000256" key="7">
    <source>
        <dbReference type="HAMAP-Rule" id="MF_02060"/>
    </source>
</evidence>
<organism evidence="9 10">
    <name type="scientific">Lentisphaera araneosa HTCC2155</name>
    <dbReference type="NCBI Taxonomy" id="313628"/>
    <lineage>
        <taxon>Bacteria</taxon>
        <taxon>Pseudomonadati</taxon>
        <taxon>Lentisphaerota</taxon>
        <taxon>Lentisphaeria</taxon>
        <taxon>Lentisphaerales</taxon>
        <taxon>Lentisphaeraceae</taxon>
        <taxon>Lentisphaera</taxon>
    </lineage>
</organism>
<comment type="caution">
    <text evidence="9">The sequence shown here is derived from an EMBL/GenBank/DDBJ whole genome shotgun (WGS) entry which is preliminary data.</text>
</comment>
<dbReference type="InterPro" id="IPR001537">
    <property type="entry name" value="SpoU_MeTrfase"/>
</dbReference>
<protein>
    <recommendedName>
        <fullName evidence="7">tRNA (guanosine(18)-2'-O)-methyltransferase</fullName>
        <ecNumber evidence="7">2.1.1.34</ecNumber>
    </recommendedName>
    <alternativeName>
        <fullName evidence="7">tRNA [Gm18] methyltransferase</fullName>
    </alternativeName>
</protein>
<dbReference type="InterPro" id="IPR033671">
    <property type="entry name" value="TrmH"/>
</dbReference>
<evidence type="ECO:0000256" key="3">
    <source>
        <dbReference type="ARBA" id="ARBA00022679"/>
    </source>
</evidence>
<dbReference type="InterPro" id="IPR029028">
    <property type="entry name" value="Alpha/beta_knot_MTases"/>
</dbReference>
<keyword evidence="4 7" id="KW-0949">S-adenosyl-L-methionine</keyword>
<dbReference type="RefSeq" id="WP_007276817.1">
    <property type="nucleotide sequence ID" value="NZ_ABCK01000001.1"/>
</dbReference>
<sequence>MTQELDSLGTQEKQVLLAKLQSHLIDDRIELIDKVCSERTEHICLVLENLYQEHNASAILRNADAFGIQNINVIENDNDFAANKEVSMSAHKWLDIKAWNESKIDNTVKCLSALKKQGYKICATSLRPESITLDELPVDEPIALCFGTELTGLSEVAHEMADYMTYIPMNGFIQSFNVSVASALSLSHLRNKMKRKNIEHALSPEKTLDTKINWSLSSMKRPETMLEYYLKQL</sequence>
<proteinExistence type="inferred from homology"/>
<dbReference type="PANTHER" id="PTHR43453:SF1">
    <property type="entry name" value="TRNA_RRNA METHYLTRANSFERASE SPOU TYPE DOMAIN-CONTAINING PROTEIN"/>
    <property type="match status" value="1"/>
</dbReference>
<feature type="binding site" evidence="7">
    <location>
        <position position="167"/>
    </location>
    <ligand>
        <name>S-adenosyl-L-methionine</name>
        <dbReference type="ChEBI" id="CHEBI:59789"/>
    </ligand>
</feature>
<reference evidence="9 10" key="1">
    <citation type="journal article" date="2010" name="J. Bacteriol.">
        <title>Genome sequence of Lentisphaera araneosa HTCC2155T, the type species of the order Lentisphaerales in the phylum Lentisphaerae.</title>
        <authorList>
            <person name="Thrash J.C."/>
            <person name="Cho J.C."/>
            <person name="Vergin K.L."/>
            <person name="Morris R.M."/>
            <person name="Giovannoni S.J."/>
        </authorList>
    </citation>
    <scope>NUCLEOTIDE SEQUENCE [LARGE SCALE GENOMIC DNA]</scope>
    <source>
        <strain evidence="9 10">HTCC2155</strain>
    </source>
</reference>
<dbReference type="EMBL" id="ABCK01000001">
    <property type="protein sequence ID" value="EDM29698.1"/>
    <property type="molecule type" value="Genomic_DNA"/>
</dbReference>
<keyword evidence="1 7" id="KW-0820">tRNA-binding</keyword>
<comment type="similarity">
    <text evidence="7">Belongs to the class IV-like SAM-binding methyltransferase superfamily. RNA methyltransferase TrmH family.</text>
</comment>
<dbReference type="CDD" id="cd18092">
    <property type="entry name" value="SpoU-like_TrmH"/>
    <property type="match status" value="1"/>
</dbReference>
<evidence type="ECO:0000313" key="10">
    <source>
        <dbReference type="Proteomes" id="UP000004947"/>
    </source>
</evidence>
<comment type="function">
    <text evidence="7">Catalyzes the 2'-O methylation of guanosine at position 18 in tRNA.</text>
</comment>
<dbReference type="AlphaFoldDB" id="A6DFW8"/>
<dbReference type="GO" id="GO:0002938">
    <property type="term" value="P:tRNA guanine ribose methylation"/>
    <property type="evidence" value="ECO:0007669"/>
    <property type="project" value="UniProtKB-UniRule"/>
</dbReference>
<evidence type="ECO:0000256" key="4">
    <source>
        <dbReference type="ARBA" id="ARBA00022691"/>
    </source>
</evidence>
<keyword evidence="3 7" id="KW-0808">Transferase</keyword>